<dbReference type="InterPro" id="IPR011009">
    <property type="entry name" value="Kinase-like_dom_sf"/>
</dbReference>
<comment type="caution">
    <text evidence="6">The sequence shown here is derived from an EMBL/GenBank/DDBJ whole genome shotgun (WGS) entry which is preliminary data.</text>
</comment>
<feature type="domain" description="Protein kinase" evidence="5">
    <location>
        <begin position="1"/>
        <end position="101"/>
    </location>
</feature>
<proteinExistence type="predicted"/>
<dbReference type="SUPFAM" id="SSF56112">
    <property type="entry name" value="Protein kinase-like (PK-like)"/>
    <property type="match status" value="1"/>
</dbReference>
<dbReference type="InterPro" id="IPR045269">
    <property type="entry name" value="Atg1-like"/>
</dbReference>
<evidence type="ECO:0000256" key="2">
    <source>
        <dbReference type="ARBA" id="ARBA00022741"/>
    </source>
</evidence>
<keyword evidence="2" id="KW-0547">Nucleotide-binding</keyword>
<evidence type="ECO:0000259" key="5">
    <source>
        <dbReference type="PROSITE" id="PS50011"/>
    </source>
</evidence>
<keyword evidence="7" id="KW-1185">Reference proteome</keyword>
<dbReference type="EMBL" id="JAPFFF010000018">
    <property type="protein sequence ID" value="KAK8860563.1"/>
    <property type="molecule type" value="Genomic_DNA"/>
</dbReference>
<evidence type="ECO:0000256" key="3">
    <source>
        <dbReference type="ARBA" id="ARBA00022777"/>
    </source>
</evidence>
<dbReference type="PANTHER" id="PTHR24348:SF22">
    <property type="entry name" value="NON-SPECIFIC SERINE_THREONINE PROTEIN KINASE"/>
    <property type="match status" value="1"/>
</dbReference>
<evidence type="ECO:0000313" key="6">
    <source>
        <dbReference type="EMBL" id="KAK8860563.1"/>
    </source>
</evidence>
<protein>
    <recommendedName>
        <fullName evidence="5">Protein kinase domain-containing protein</fullName>
    </recommendedName>
</protein>
<gene>
    <name evidence="6" type="ORF">M9Y10_012228</name>
</gene>
<evidence type="ECO:0000313" key="7">
    <source>
        <dbReference type="Proteomes" id="UP001470230"/>
    </source>
</evidence>
<evidence type="ECO:0000256" key="4">
    <source>
        <dbReference type="ARBA" id="ARBA00022840"/>
    </source>
</evidence>
<dbReference type="Proteomes" id="UP001470230">
    <property type="component" value="Unassembled WGS sequence"/>
</dbReference>
<keyword evidence="3" id="KW-0418">Kinase</keyword>
<name>A0ABR2ID13_9EUKA</name>
<organism evidence="6 7">
    <name type="scientific">Tritrichomonas musculus</name>
    <dbReference type="NCBI Taxonomy" id="1915356"/>
    <lineage>
        <taxon>Eukaryota</taxon>
        <taxon>Metamonada</taxon>
        <taxon>Parabasalia</taxon>
        <taxon>Tritrichomonadida</taxon>
        <taxon>Tritrichomonadidae</taxon>
        <taxon>Tritrichomonas</taxon>
    </lineage>
</organism>
<evidence type="ECO:0000256" key="1">
    <source>
        <dbReference type="ARBA" id="ARBA00022679"/>
    </source>
</evidence>
<keyword evidence="4" id="KW-0067">ATP-binding</keyword>
<dbReference type="Gene3D" id="1.10.510.10">
    <property type="entry name" value="Transferase(Phosphotransferase) domain 1"/>
    <property type="match status" value="1"/>
</dbReference>
<dbReference type="PANTHER" id="PTHR24348">
    <property type="entry name" value="SERINE/THREONINE-PROTEIN KINASE UNC-51-RELATED"/>
    <property type="match status" value="1"/>
</dbReference>
<sequence>MTKGIGTLAYMSPEMMNEEDNYDGKTDVYSFGVVLHFIFTGYLPKQKMKDKMIGKPVELPSPSESISPFCIKLISMCLEYSPSKRPSFKEILNLMRENSYELADDINPSILKKRDNELSLFERQG</sequence>
<dbReference type="PROSITE" id="PS50011">
    <property type="entry name" value="PROTEIN_KINASE_DOM"/>
    <property type="match status" value="1"/>
</dbReference>
<accession>A0ABR2ID13</accession>
<dbReference type="InterPro" id="IPR000719">
    <property type="entry name" value="Prot_kinase_dom"/>
</dbReference>
<reference evidence="6 7" key="1">
    <citation type="submission" date="2024-04" db="EMBL/GenBank/DDBJ databases">
        <title>Tritrichomonas musculus Genome.</title>
        <authorList>
            <person name="Alves-Ferreira E."/>
            <person name="Grigg M."/>
            <person name="Lorenzi H."/>
            <person name="Galac M."/>
        </authorList>
    </citation>
    <scope>NUCLEOTIDE SEQUENCE [LARGE SCALE GENOMIC DNA]</scope>
    <source>
        <strain evidence="6 7">EAF2021</strain>
    </source>
</reference>
<keyword evidence="1" id="KW-0808">Transferase</keyword>
<dbReference type="Pfam" id="PF00069">
    <property type="entry name" value="Pkinase"/>
    <property type="match status" value="1"/>
</dbReference>